<dbReference type="KEGG" id="pai:PAE3628"/>
<evidence type="ECO:0000313" key="2">
    <source>
        <dbReference type="Proteomes" id="UP000002439"/>
    </source>
</evidence>
<dbReference type="Proteomes" id="UP000002439">
    <property type="component" value="Chromosome"/>
</dbReference>
<dbReference type="AlphaFoldDB" id="Q8ZSQ7"/>
<keyword evidence="2" id="KW-1185">Reference proteome</keyword>
<dbReference type="EMBL" id="AE009441">
    <property type="protein sequence ID" value="AAL65056.1"/>
    <property type="molecule type" value="Genomic_DNA"/>
</dbReference>
<dbReference type="HOGENOM" id="CLU_3282998_0_0_2"/>
<reference evidence="1 2" key="1">
    <citation type="journal article" date="2002" name="Proc. Natl. Acad. Sci. U.S.A.">
        <title>Genome sequence of the hyperthermophilic crenarchaeon Pyrobaculum aerophilum.</title>
        <authorList>
            <person name="Fitz-Gibbon S.T."/>
            <person name="Ladner H."/>
            <person name="Kim U.J."/>
            <person name="Stetter K.O."/>
            <person name="Simon M.I."/>
            <person name="Miller J.H."/>
        </authorList>
    </citation>
    <scope>NUCLEOTIDE SEQUENCE [LARGE SCALE GENOMIC DNA]</scope>
    <source>
        <strain evidence="2">ATCC 51768 / DSM 7523 / JCM 9630 / CIP 104966 / NBRC 100827 / IM2</strain>
    </source>
</reference>
<proteinExistence type="predicted"/>
<dbReference type="PATRIC" id="fig|178306.9.peg.2737"/>
<accession>Q8ZSQ7</accession>
<gene>
    <name evidence="1" type="ordered locus">PAE3628</name>
</gene>
<dbReference type="EnsemblBacteria" id="AAL65056">
    <property type="protein sequence ID" value="AAL65056"/>
    <property type="gene ID" value="PAE3628"/>
</dbReference>
<evidence type="ECO:0000313" key="1">
    <source>
        <dbReference type="EMBL" id="AAL65056.1"/>
    </source>
</evidence>
<protein>
    <submittedName>
        <fullName evidence="1">Conserved within P. aerophilum</fullName>
    </submittedName>
</protein>
<dbReference type="InParanoid" id="Q8ZSQ7"/>
<name>Q8ZSQ7_PYRAE</name>
<organism evidence="1 2">
    <name type="scientific">Pyrobaculum aerophilum (strain ATCC 51768 / DSM 7523 / JCM 9630 / CIP 104966 / NBRC 100827 / IM2)</name>
    <dbReference type="NCBI Taxonomy" id="178306"/>
    <lineage>
        <taxon>Archaea</taxon>
        <taxon>Thermoproteota</taxon>
        <taxon>Thermoprotei</taxon>
        <taxon>Thermoproteales</taxon>
        <taxon>Thermoproteaceae</taxon>
        <taxon>Pyrobaculum</taxon>
    </lineage>
</organism>
<dbReference type="GeneID" id="75933583"/>
<dbReference type="RefSeq" id="WP_011009523.1">
    <property type="nucleotide sequence ID" value="NC_003364.1"/>
</dbReference>
<sequence length="40" mass="4634">MGLSVSRLRAICDWYGFKMIYYVYRFPEGILVGPAINLYG</sequence>